<keyword evidence="1" id="KW-0732">Signal</keyword>
<accession>A0AAE0F5H2</accession>
<protein>
    <recommendedName>
        <fullName evidence="4">Fe2OG dioxygenase domain-containing protein</fullName>
    </recommendedName>
</protein>
<comment type="caution">
    <text evidence="2">The sequence shown here is derived from an EMBL/GenBank/DDBJ whole genome shotgun (WGS) entry which is preliminary data.</text>
</comment>
<evidence type="ECO:0000313" key="3">
    <source>
        <dbReference type="Proteomes" id="UP001190700"/>
    </source>
</evidence>
<dbReference type="Gene3D" id="2.60.120.620">
    <property type="entry name" value="q2cbj1_9rhob like domain"/>
    <property type="match status" value="1"/>
</dbReference>
<organism evidence="2 3">
    <name type="scientific">Cymbomonas tetramitiformis</name>
    <dbReference type="NCBI Taxonomy" id="36881"/>
    <lineage>
        <taxon>Eukaryota</taxon>
        <taxon>Viridiplantae</taxon>
        <taxon>Chlorophyta</taxon>
        <taxon>Pyramimonadophyceae</taxon>
        <taxon>Pyramimonadales</taxon>
        <taxon>Pyramimonadaceae</taxon>
        <taxon>Cymbomonas</taxon>
    </lineage>
</organism>
<gene>
    <name evidence="2" type="ORF">CYMTET_38167</name>
</gene>
<dbReference type="EMBL" id="LGRX02025353">
    <property type="protein sequence ID" value="KAK3252533.1"/>
    <property type="molecule type" value="Genomic_DNA"/>
</dbReference>
<evidence type="ECO:0008006" key="4">
    <source>
        <dbReference type="Google" id="ProtNLM"/>
    </source>
</evidence>
<dbReference type="Proteomes" id="UP001190700">
    <property type="component" value="Unassembled WGS sequence"/>
</dbReference>
<evidence type="ECO:0000313" key="2">
    <source>
        <dbReference type="EMBL" id="KAK3252533.1"/>
    </source>
</evidence>
<proteinExistence type="predicted"/>
<reference evidence="2 3" key="1">
    <citation type="journal article" date="2015" name="Genome Biol. Evol.">
        <title>Comparative Genomics of a Bacterivorous Green Alga Reveals Evolutionary Causalities and Consequences of Phago-Mixotrophic Mode of Nutrition.</title>
        <authorList>
            <person name="Burns J.A."/>
            <person name="Paasch A."/>
            <person name="Narechania A."/>
            <person name="Kim E."/>
        </authorList>
    </citation>
    <scope>NUCLEOTIDE SEQUENCE [LARGE SCALE GENOMIC DNA]</scope>
    <source>
        <strain evidence="2 3">PLY_AMNH</strain>
    </source>
</reference>
<feature type="signal peptide" evidence="1">
    <location>
        <begin position="1"/>
        <end position="19"/>
    </location>
</feature>
<dbReference type="AlphaFoldDB" id="A0AAE0F5H2"/>
<evidence type="ECO:0000256" key="1">
    <source>
        <dbReference type="SAM" id="SignalP"/>
    </source>
</evidence>
<name>A0AAE0F5H2_9CHLO</name>
<sequence length="301" mass="34804">MYVKLVTILLFSLPHVTRSKRLPSGNTSCAITDSIIKYTYDRISNSTVRKYPYEYTIVEEVFEPSFYEKCILPYFPSAKSHIFSKQGARERYSVRMKGTEYSGLMKGKNMDSEVRKLDAFWKNMTDAFAGDYLQNLWIQKFEATLTNRFPDLSNQLAKERFYYRWDLASDRTGYEISPHTDSIDKLITILFYLPKGDTYKSFGTTVYESRDGLDDGGFMRTYENPNWRKQFVAVERGPFVPNTVFAFAPCQSSWHGVENVAGKAVHRDTIQSFITIKSQMKMAKPKKGLRRALLARRCAAP</sequence>
<feature type="chain" id="PRO_5042129423" description="Fe2OG dioxygenase domain-containing protein" evidence="1">
    <location>
        <begin position="20"/>
        <end position="301"/>
    </location>
</feature>
<keyword evidence="3" id="KW-1185">Reference proteome</keyword>